<evidence type="ECO:0000256" key="4">
    <source>
        <dbReference type="ARBA" id="ARBA00022723"/>
    </source>
</evidence>
<dbReference type="EC" id="2.5.1.10" evidence="8"/>
<reference evidence="8 9" key="2">
    <citation type="submission" date="2006-07" db="EMBL/GenBank/DDBJ databases">
        <title>Sequencing of the draft genome and assembly of Chlorobium ferroxidans DSM 13031.</title>
        <authorList>
            <consortium name="US DOE Joint Genome Institute (JGI-PGF)"/>
            <person name="Copeland A."/>
            <person name="Lucas S."/>
            <person name="Lapidus A."/>
            <person name="Barry K."/>
            <person name="Glavina del Rio T."/>
            <person name="Dalin E."/>
            <person name="Tice H."/>
            <person name="Bruce D."/>
            <person name="Pitluck S."/>
            <person name="Richardson P."/>
        </authorList>
    </citation>
    <scope>NUCLEOTIDE SEQUENCE [LARGE SCALE GENOMIC DNA]</scope>
    <source>
        <strain evidence="8 9">DSM 13031</strain>
    </source>
</reference>
<dbReference type="SUPFAM" id="SSF48576">
    <property type="entry name" value="Terpenoid synthases"/>
    <property type="match status" value="1"/>
</dbReference>
<reference evidence="8 9" key="1">
    <citation type="submission" date="2006-07" db="EMBL/GenBank/DDBJ databases">
        <title>Annotation of the draft genome assembly of Chlorobium ferroxidans DSM 13031.</title>
        <authorList>
            <consortium name="US DOE Joint Genome Institute (JGI-ORNL)"/>
            <person name="Larimer F."/>
            <person name="Land M."/>
            <person name="Hauser L."/>
        </authorList>
    </citation>
    <scope>NUCLEOTIDE SEQUENCE [LARGE SCALE GENOMIC DNA]</scope>
    <source>
        <strain evidence="8 9">DSM 13031</strain>
    </source>
</reference>
<keyword evidence="3 6" id="KW-0808">Transferase</keyword>
<gene>
    <name evidence="8" type="ORF">CferDRAFT_1196</name>
</gene>
<dbReference type="Pfam" id="PF00348">
    <property type="entry name" value="polyprenyl_synt"/>
    <property type="match status" value="1"/>
</dbReference>
<organism evidence="8 9">
    <name type="scientific">Chlorobium ferrooxidans DSM 13031</name>
    <dbReference type="NCBI Taxonomy" id="377431"/>
    <lineage>
        <taxon>Bacteria</taxon>
        <taxon>Pseudomonadati</taxon>
        <taxon>Chlorobiota</taxon>
        <taxon>Chlorobiia</taxon>
        <taxon>Chlorobiales</taxon>
        <taxon>Chlorobiaceae</taxon>
        <taxon>Chlorobium/Pelodictyon group</taxon>
        <taxon>Chlorobium</taxon>
    </lineage>
</organism>
<dbReference type="SFLD" id="SFLDG01017">
    <property type="entry name" value="Polyprenyl_Transferase_Like"/>
    <property type="match status" value="1"/>
</dbReference>
<keyword evidence="4" id="KW-0479">Metal-binding</keyword>
<dbReference type="PANTHER" id="PTHR12001">
    <property type="entry name" value="GERANYLGERANYL PYROPHOSPHATE SYNTHASE"/>
    <property type="match status" value="1"/>
</dbReference>
<dbReference type="EMBL" id="AASE01000006">
    <property type="protein sequence ID" value="EAT59189.1"/>
    <property type="molecule type" value="Genomic_DNA"/>
</dbReference>
<dbReference type="Proteomes" id="UP000004162">
    <property type="component" value="Unassembled WGS sequence"/>
</dbReference>
<dbReference type="GO" id="GO:0046872">
    <property type="term" value="F:metal ion binding"/>
    <property type="evidence" value="ECO:0007669"/>
    <property type="project" value="UniProtKB-KW"/>
</dbReference>
<evidence type="ECO:0000256" key="2">
    <source>
        <dbReference type="ARBA" id="ARBA00006706"/>
    </source>
</evidence>
<evidence type="ECO:0000256" key="1">
    <source>
        <dbReference type="ARBA" id="ARBA00001946"/>
    </source>
</evidence>
<dbReference type="PANTHER" id="PTHR12001:SF85">
    <property type="entry name" value="SHORT CHAIN ISOPRENYL DIPHOSPHATE SYNTHASE"/>
    <property type="match status" value="1"/>
</dbReference>
<dbReference type="AlphaFoldDB" id="Q0YSL0"/>
<keyword evidence="5" id="KW-0460">Magnesium</keyword>
<dbReference type="GO" id="GO:0008299">
    <property type="term" value="P:isoprenoid biosynthetic process"/>
    <property type="evidence" value="ECO:0007669"/>
    <property type="project" value="InterPro"/>
</dbReference>
<name>Q0YSL0_9CHLB</name>
<dbReference type="SFLD" id="SFLDS00005">
    <property type="entry name" value="Isoprenoid_Synthase_Type_I"/>
    <property type="match status" value="1"/>
</dbReference>
<evidence type="ECO:0000313" key="8">
    <source>
        <dbReference type="EMBL" id="EAT59189.1"/>
    </source>
</evidence>
<evidence type="ECO:0000256" key="5">
    <source>
        <dbReference type="ARBA" id="ARBA00022842"/>
    </source>
</evidence>
<dbReference type="Gene3D" id="1.10.600.10">
    <property type="entry name" value="Farnesyl Diphosphate Synthase"/>
    <property type="match status" value="1"/>
</dbReference>
<proteinExistence type="inferred from homology"/>
<dbReference type="PROSITE" id="PS00444">
    <property type="entry name" value="POLYPRENYL_SYNTHASE_2"/>
    <property type="match status" value="1"/>
</dbReference>
<dbReference type="InterPro" id="IPR008949">
    <property type="entry name" value="Isoprenoid_synthase_dom_sf"/>
</dbReference>
<dbReference type="InterPro" id="IPR033749">
    <property type="entry name" value="Polyprenyl_synt_CS"/>
</dbReference>
<protein>
    <submittedName>
        <fullName evidence="8">Geranyltranstransferase</fullName>
        <ecNumber evidence="8">2.5.1.10</ecNumber>
    </submittedName>
</protein>
<evidence type="ECO:0000256" key="3">
    <source>
        <dbReference type="ARBA" id="ARBA00022679"/>
    </source>
</evidence>
<evidence type="ECO:0000256" key="7">
    <source>
        <dbReference type="SAM" id="MobiDB-lite"/>
    </source>
</evidence>
<dbReference type="InterPro" id="IPR000092">
    <property type="entry name" value="Polyprenyl_synt"/>
</dbReference>
<comment type="cofactor">
    <cofactor evidence="1">
        <name>Mg(2+)</name>
        <dbReference type="ChEBI" id="CHEBI:18420"/>
    </cofactor>
</comment>
<evidence type="ECO:0000313" key="9">
    <source>
        <dbReference type="Proteomes" id="UP000004162"/>
    </source>
</evidence>
<dbReference type="CDD" id="cd00685">
    <property type="entry name" value="Trans_IPPS_HT"/>
    <property type="match status" value="1"/>
</dbReference>
<comment type="caution">
    <text evidence="8">The sequence shown here is derived from an EMBL/GenBank/DDBJ whole genome shotgun (WGS) entry which is preliminary data.</text>
</comment>
<dbReference type="GO" id="GO:0004337">
    <property type="term" value="F:(2E,6E)-farnesyl diphosphate synthase activity"/>
    <property type="evidence" value="ECO:0007669"/>
    <property type="project" value="UniProtKB-EC"/>
</dbReference>
<accession>Q0YSL0</accession>
<comment type="similarity">
    <text evidence="2 6">Belongs to the FPP/GGPP synthase family.</text>
</comment>
<evidence type="ECO:0000256" key="6">
    <source>
        <dbReference type="RuleBase" id="RU004466"/>
    </source>
</evidence>
<feature type="region of interest" description="Disordered" evidence="7">
    <location>
        <begin position="1"/>
        <end position="21"/>
    </location>
</feature>
<keyword evidence="9" id="KW-1185">Reference proteome</keyword>
<sequence>MAERSQGRHVSHRSSYYRGAPEQKPYRKTMTDFTMNIPVTQELVEKKYRLYHTKINDALGTCFEKQSPVTLYEPARYILEGKGKRIRPFLTLLASEAVSGSSENALNVALAVEVLHNFTLMHDDIMDQADLRHGRPTVHLEWNVNAAILSGDMMIAYAYELALQAKSSRHAELVHILNDANITICEGQALDMELEEKKDATIADYLDMIAKKTGRLISAALEAGGVAGNATDEQLRSLVLFGEKIGRAFQIQDDYLDIMADDGKSGKIAGGDVMNGKKTYLLLRSLELTSGREHDLLHSIFMNKGISADRVPEVKAIYERCGVLEETVALINSITEEALSAIDSLPYAEGREYLKGFSNILMKRDF</sequence>